<dbReference type="InterPro" id="IPR027417">
    <property type="entry name" value="P-loop_NTPase"/>
</dbReference>
<sequence length="1426" mass="156545">MHLPDPATSRAVLIGVHDFEHLPPLKSVANNLNRLRDALTGPELWGLPKEHCTVLRQPQYGVQVVDAIAEAVDKAEDTLFVYYAGHGLTDQRSDDPSYQFCLSLPGSEHDAPHKALRYMEVREQLRRPRGALRKVVVLDCCFSGQAAVAMGASLLHDEVEIEGAYVLASSGANTRSWAPPDAELTAFTGELMSLVEGGVPDGPELLTMDLLYEKIRLATVRKGNQQPHSLATKTAGRIPLVRNRAYVPELPPAPPSPGQDHAPTARLSRFDLDRLIEHQKDRANSFPYEDLLHGERRPRFTEVYVRQQMSAQGMDGDHRAERASDPARHGDWSRAREREERRAEAGAPAADGKRDRRVSQSLKSVLASPEHLLVTGGPGMGKSSLISQLPRELPENAVPIRVTARHLAPHAAKHKPWQEAIAAAVEDDLLPAGLRRLPDRPTPDGQWVILIDALDEVSGVRDREDLVDWIDTVLRRQDLPFRMILTSRPPTPADRRRLIHAGMVHYTLEPFTADGLKRFAEGWFHDCPEPDQAERFLAQLRDGHLLDVAKVPLLATIAAIVFESSPDTPLPKQRFGLYEQFLTHLAEGRSSRRVGAGLRRLLDGLPHGERLADEIRARRLWLGQRLAVAASEGETDLLRHADAWVRELAKELEAPIPRPPTWRAMLFSLAEYTGLVTRDGGNNVRFWHLSFAEHLAAQVHEQDLPDEFDPKAAVWGSWLARVFDGAGQEEVARLVLVRHTHSHQDSTLLPWLQQQTDRHQTLVGELLLRGAKATDSVLDAFCDGLRRVLFVPEDERYDDMLTTAALLGDPKVSATLASAMADDSAPTTARVAAAQLLTERSGSTARTAVEYLWTAIDDPHTADADRVRGAAAVARTQHDSRERAAEALLETARDERVDIAQRRSAAEALASVGGRRLAQAQACLVDLLRSPGASGQKRVAVAEALVKLSPASFDEALAILEAQADDPATSAFDRIDLMRVIAGLDHGRRLHSVEMLDRLMTSPQIDAHIRAKAAAALADVAPDRVQLSVAVLRNLVLNSRLDIDDRIAAAERLAQVDVGRQAEMADELFQLAQSPHCGLSDRVQAAVKSAALAPGKRKRCVDLLAATALNPARALEDRLYAVTRLGDMDPQNTERVVPVLHEALRAPGLHPNRRAEAARQLGRLSDGHRARAIEILRRRVAAPGTPPGEALALAKTLAQLSPERSDDVEAVLLRAVESPFADPYERRDAAETLVSLVPSARPRVVATLLRHAMEEPTALYARWMVDAVVAIDPGQREKVARILRLRLANPGETVASRRRYAQTLAELGGAQERAEAVRILSACVTDATADTDARLDAADNLASIAPKSMGSMADYLLAIAADETCPAKYRVRAAARIGRLGRAHHEGARELLEAIAADERCDATHRDDAQAELRKLRDVPPPVHPA</sequence>
<dbReference type="InterPro" id="IPR004155">
    <property type="entry name" value="PBS_lyase_HEAT"/>
</dbReference>
<evidence type="ECO:0000259" key="2">
    <source>
        <dbReference type="Pfam" id="PF00656"/>
    </source>
</evidence>
<keyword evidence="4" id="KW-1185">Reference proteome</keyword>
<protein>
    <submittedName>
        <fullName evidence="3">Caspase family protein</fullName>
    </submittedName>
</protein>
<dbReference type="NCBIfam" id="NF047832">
    <property type="entry name" value="caspase_w_EACC1"/>
    <property type="match status" value="1"/>
</dbReference>
<comment type="caution">
    <text evidence="3">The sequence shown here is derived from an EMBL/GenBank/DDBJ whole genome shotgun (WGS) entry which is preliminary data.</text>
</comment>
<dbReference type="Gene3D" id="3.40.50.300">
    <property type="entry name" value="P-loop containing nucleotide triphosphate hydrolases"/>
    <property type="match status" value="1"/>
</dbReference>
<dbReference type="Proteomes" id="UP001180754">
    <property type="component" value="Unassembled WGS sequence"/>
</dbReference>
<accession>A0ABU2XRH9</accession>
<feature type="compositionally biased region" description="Basic and acidic residues" evidence="1">
    <location>
        <begin position="315"/>
        <end position="344"/>
    </location>
</feature>
<dbReference type="InterPro" id="IPR016024">
    <property type="entry name" value="ARM-type_fold"/>
</dbReference>
<evidence type="ECO:0000256" key="1">
    <source>
        <dbReference type="SAM" id="MobiDB-lite"/>
    </source>
</evidence>
<dbReference type="Pfam" id="PF00656">
    <property type="entry name" value="Peptidase_C14"/>
    <property type="match status" value="1"/>
</dbReference>
<dbReference type="SUPFAM" id="SSF52540">
    <property type="entry name" value="P-loop containing nucleoside triphosphate hydrolases"/>
    <property type="match status" value="1"/>
</dbReference>
<feature type="domain" description="Peptidase C14 caspase" evidence="2">
    <location>
        <begin position="10"/>
        <end position="194"/>
    </location>
</feature>
<dbReference type="SMART" id="SM00567">
    <property type="entry name" value="EZ_HEAT"/>
    <property type="match status" value="10"/>
</dbReference>
<dbReference type="RefSeq" id="WP_311727957.1">
    <property type="nucleotide sequence ID" value="NZ_JAVRFD010000019.1"/>
</dbReference>
<feature type="region of interest" description="Disordered" evidence="1">
    <location>
        <begin position="310"/>
        <end position="359"/>
    </location>
</feature>
<evidence type="ECO:0000313" key="4">
    <source>
        <dbReference type="Proteomes" id="UP001180754"/>
    </source>
</evidence>
<name>A0ABU2XRH9_9ACTN</name>
<dbReference type="Gene3D" id="3.40.50.1460">
    <property type="match status" value="1"/>
</dbReference>
<evidence type="ECO:0000313" key="3">
    <source>
        <dbReference type="EMBL" id="MDT0547438.1"/>
    </source>
</evidence>
<dbReference type="EMBL" id="JAVRFD010000019">
    <property type="protein sequence ID" value="MDT0547438.1"/>
    <property type="molecule type" value="Genomic_DNA"/>
</dbReference>
<organism evidence="3 4">
    <name type="scientific">Streptomyces lonegramiae</name>
    <dbReference type="NCBI Taxonomy" id="3075524"/>
    <lineage>
        <taxon>Bacteria</taxon>
        <taxon>Bacillati</taxon>
        <taxon>Actinomycetota</taxon>
        <taxon>Actinomycetes</taxon>
        <taxon>Kitasatosporales</taxon>
        <taxon>Streptomycetaceae</taxon>
        <taxon>Streptomyces</taxon>
    </lineage>
</organism>
<proteinExistence type="predicted"/>
<dbReference type="InterPro" id="IPR011600">
    <property type="entry name" value="Pept_C14_caspase"/>
</dbReference>
<reference evidence="3" key="1">
    <citation type="submission" date="2024-05" db="EMBL/GenBank/DDBJ databases">
        <title>30 novel species of actinomycetes from the DSMZ collection.</title>
        <authorList>
            <person name="Nouioui I."/>
        </authorList>
    </citation>
    <scope>NUCLEOTIDE SEQUENCE</scope>
    <source>
        <strain evidence="3">DSM 41529</strain>
    </source>
</reference>
<dbReference type="SUPFAM" id="SSF48371">
    <property type="entry name" value="ARM repeat"/>
    <property type="match status" value="1"/>
</dbReference>
<gene>
    <name evidence="3" type="ORF">RND15_32745</name>
</gene>